<comment type="caution">
    <text evidence="2">The sequence shown here is derived from an EMBL/GenBank/DDBJ whole genome shotgun (WGS) entry which is preliminary data.</text>
</comment>
<dbReference type="Proteomes" id="UP000432089">
    <property type="component" value="Unassembled WGS sequence"/>
</dbReference>
<dbReference type="GO" id="GO:0016740">
    <property type="term" value="F:transferase activity"/>
    <property type="evidence" value="ECO:0007669"/>
    <property type="project" value="UniProtKB-KW"/>
</dbReference>
<keyword evidence="3" id="KW-1185">Reference proteome</keyword>
<proteinExistence type="predicted"/>
<dbReference type="AlphaFoldDB" id="A0A7V7PN66"/>
<keyword evidence="2" id="KW-0808">Transferase</keyword>
<dbReference type="InterPro" id="IPR007345">
    <property type="entry name" value="Polysacch_pyruvyl_Trfase"/>
</dbReference>
<evidence type="ECO:0000259" key="1">
    <source>
        <dbReference type="Pfam" id="PF04230"/>
    </source>
</evidence>
<reference evidence="2 3" key="1">
    <citation type="submission" date="2019-09" db="EMBL/GenBank/DDBJ databases">
        <title>YIM 132180 draft genome.</title>
        <authorList>
            <person name="Zhang K."/>
        </authorList>
    </citation>
    <scope>NUCLEOTIDE SEQUENCE [LARGE SCALE GENOMIC DNA]</scope>
    <source>
        <strain evidence="2 3">YIM 132180</strain>
    </source>
</reference>
<evidence type="ECO:0000313" key="2">
    <source>
        <dbReference type="EMBL" id="KAB0679037.1"/>
    </source>
</evidence>
<organism evidence="2 3">
    <name type="scientific">Plantimonas leprariae</name>
    <dbReference type="NCBI Taxonomy" id="2615207"/>
    <lineage>
        <taxon>Bacteria</taxon>
        <taxon>Pseudomonadati</taxon>
        <taxon>Pseudomonadota</taxon>
        <taxon>Alphaproteobacteria</taxon>
        <taxon>Hyphomicrobiales</taxon>
        <taxon>Aurantimonadaceae</taxon>
        <taxon>Plantimonas</taxon>
    </lineage>
</organism>
<sequence>MRCMDCARRLVGDESPSPALRRKVLSQSPGEGSTFRRSRESMRAALVKYSGRRLGNHEAVWFDMPFRSTLESYYNTGDICVYDSTLRLLDYSDGTILNIDEPVTEAGVERIKANCDFILLRGSNYIHEDMDWGHFGQWIEALDMPVLCVGVGAQAETERPIVLPPEGRRLWAAIAERTPAIGVRGAFTAETMHRNGIHNIEIVGCPSVFRGLNREMKLVHAPGGPKRLTFSLRREVSSTYAVDPAAFAVTQKRIIAKLALVSDLYLSCHGEPEEKAFFFKAPQHMAAAAAKLVAEGWFDETTGRLMRDLYESRLYYVGAPGDYDVYAPQFDAALGYRVHAVLPAVAVGVPGVLFAYDTRSRELAETFDLPIYSPEEFERQTLADAFAPARFDRFQSLFADRYDRMKAFIEKNGVPTRM</sequence>
<feature type="domain" description="Polysaccharide pyruvyl transferase" evidence="1">
    <location>
        <begin position="45"/>
        <end position="357"/>
    </location>
</feature>
<gene>
    <name evidence="2" type="ORF">F6X38_14155</name>
</gene>
<accession>A0A7V7PN66</accession>
<dbReference type="Pfam" id="PF04230">
    <property type="entry name" value="PS_pyruv_trans"/>
    <property type="match status" value="1"/>
</dbReference>
<dbReference type="EMBL" id="VZDO01000011">
    <property type="protein sequence ID" value="KAB0679037.1"/>
    <property type="molecule type" value="Genomic_DNA"/>
</dbReference>
<protein>
    <submittedName>
        <fullName evidence="2">Polysaccharide pyruvyl transferase family protein</fullName>
    </submittedName>
</protein>
<evidence type="ECO:0000313" key="3">
    <source>
        <dbReference type="Proteomes" id="UP000432089"/>
    </source>
</evidence>
<name>A0A7V7PN66_9HYPH</name>